<evidence type="ECO:0000313" key="2">
    <source>
        <dbReference type="EMBL" id="KSV59286.1"/>
    </source>
</evidence>
<reference evidence="2 3" key="1">
    <citation type="submission" date="2015-11" db="EMBL/GenBank/DDBJ databases">
        <title>Butyribacter intestini gen. nov., sp. nov., a butyric acid-producing bacterium of the family Lachnospiraceae isolated from the human faeces.</title>
        <authorList>
            <person name="Zou Y."/>
            <person name="Xue W."/>
            <person name="Luo G."/>
            <person name="Lv M."/>
        </authorList>
    </citation>
    <scope>NUCLEOTIDE SEQUENCE [LARGE SCALE GENOMIC DNA]</scope>
    <source>
        <strain evidence="2 3">ACET-33324</strain>
    </source>
</reference>
<gene>
    <name evidence="2" type="ORF">ASU35_09815</name>
</gene>
<dbReference type="STRING" id="290052.ASU35_09815"/>
<accession>A0A0V8QGA7</accession>
<evidence type="ECO:0008006" key="4">
    <source>
        <dbReference type="Google" id="ProtNLM"/>
    </source>
</evidence>
<dbReference type="OrthoDB" id="1739584at2"/>
<dbReference type="EMBL" id="LNAM01000149">
    <property type="protein sequence ID" value="KSV59286.1"/>
    <property type="molecule type" value="Genomic_DNA"/>
</dbReference>
<keyword evidence="1" id="KW-0472">Membrane</keyword>
<proteinExistence type="predicted"/>
<name>A0A0V8QGA7_9FIRM</name>
<keyword evidence="3" id="KW-1185">Reference proteome</keyword>
<keyword evidence="1" id="KW-0812">Transmembrane</keyword>
<dbReference type="Proteomes" id="UP000054874">
    <property type="component" value="Unassembled WGS sequence"/>
</dbReference>
<dbReference type="RefSeq" id="WP_058352516.1">
    <property type="nucleotide sequence ID" value="NZ_CABMMD010000149.1"/>
</dbReference>
<feature type="transmembrane region" description="Helical" evidence="1">
    <location>
        <begin position="179"/>
        <end position="198"/>
    </location>
</feature>
<feature type="transmembrane region" description="Helical" evidence="1">
    <location>
        <begin position="150"/>
        <end position="173"/>
    </location>
</feature>
<dbReference type="AlphaFoldDB" id="A0A0V8QGA7"/>
<keyword evidence="1" id="KW-1133">Transmembrane helix</keyword>
<protein>
    <recommendedName>
        <fullName evidence="4">Zinc-ribbon domain-containing protein</fullName>
    </recommendedName>
</protein>
<sequence>MAWCPKCKMEYREGITVCADCGTPLVEEFTEKEEQVAVLLTDKEELAKRFHDFLEYSGVTGALLGFVEESSQYSVSVPVSQQKEAKRLYTGFYLAETEKELEAVVAKTASADTESASEAEPEEEIYNLRESASVYVKKEDKYKDLSSTAWTFLVVGIAGLIFTVLNIFGYFSIFGNPVSYTAAAIIFLGCLFVSGSSFRSAKAAKGQIAEENRFTEEVKEWMENNIRETDLLTVQDETVSDEINFLNKITYIKKAVTDQFGSMDEAFLDEITEEFYNNHFDN</sequence>
<organism evidence="2 3">
    <name type="scientific">Acetivibrio ethanolgignens</name>
    <dbReference type="NCBI Taxonomy" id="290052"/>
    <lineage>
        <taxon>Bacteria</taxon>
        <taxon>Bacillati</taxon>
        <taxon>Bacillota</taxon>
        <taxon>Clostridia</taxon>
        <taxon>Eubacteriales</taxon>
        <taxon>Oscillospiraceae</taxon>
        <taxon>Acetivibrio</taxon>
    </lineage>
</organism>
<evidence type="ECO:0000313" key="3">
    <source>
        <dbReference type="Proteomes" id="UP000054874"/>
    </source>
</evidence>
<evidence type="ECO:0000256" key="1">
    <source>
        <dbReference type="SAM" id="Phobius"/>
    </source>
</evidence>
<comment type="caution">
    <text evidence="2">The sequence shown here is derived from an EMBL/GenBank/DDBJ whole genome shotgun (WGS) entry which is preliminary data.</text>
</comment>